<dbReference type="EMBL" id="AACS02000001">
    <property type="protein sequence ID" value="EAU92689.1"/>
    <property type="molecule type" value="Genomic_DNA"/>
</dbReference>
<dbReference type="Proteomes" id="UP000001861">
    <property type="component" value="Unassembled WGS sequence"/>
</dbReference>
<evidence type="ECO:0000313" key="3">
    <source>
        <dbReference type="Proteomes" id="UP000001861"/>
    </source>
</evidence>
<gene>
    <name evidence="2" type="ORF">CC1G_01734</name>
</gene>
<dbReference type="KEGG" id="cci:CC1G_01734"/>
<dbReference type="AlphaFoldDB" id="A8N2L7"/>
<reference evidence="2 3" key="1">
    <citation type="journal article" date="2010" name="Proc. Natl. Acad. Sci. U.S.A.">
        <title>Insights into evolution of multicellular fungi from the assembled chromosomes of the mushroom Coprinopsis cinerea (Coprinus cinereus).</title>
        <authorList>
            <person name="Stajich J.E."/>
            <person name="Wilke S.K."/>
            <person name="Ahren D."/>
            <person name="Au C.H."/>
            <person name="Birren B.W."/>
            <person name="Borodovsky M."/>
            <person name="Burns C."/>
            <person name="Canback B."/>
            <person name="Casselton L.A."/>
            <person name="Cheng C.K."/>
            <person name="Deng J."/>
            <person name="Dietrich F.S."/>
            <person name="Fargo D.C."/>
            <person name="Farman M.L."/>
            <person name="Gathman A.C."/>
            <person name="Goldberg J."/>
            <person name="Guigo R."/>
            <person name="Hoegger P.J."/>
            <person name="Hooker J.B."/>
            <person name="Huggins A."/>
            <person name="James T.Y."/>
            <person name="Kamada T."/>
            <person name="Kilaru S."/>
            <person name="Kodira C."/>
            <person name="Kues U."/>
            <person name="Kupfer D."/>
            <person name="Kwan H.S."/>
            <person name="Lomsadze A."/>
            <person name="Li W."/>
            <person name="Lilly W.W."/>
            <person name="Ma L.J."/>
            <person name="Mackey A.J."/>
            <person name="Manning G."/>
            <person name="Martin F."/>
            <person name="Muraguchi H."/>
            <person name="Natvig D.O."/>
            <person name="Palmerini H."/>
            <person name="Ramesh M.A."/>
            <person name="Rehmeyer C.J."/>
            <person name="Roe B.A."/>
            <person name="Shenoy N."/>
            <person name="Stanke M."/>
            <person name="Ter-Hovhannisyan V."/>
            <person name="Tunlid A."/>
            <person name="Velagapudi R."/>
            <person name="Vision T.J."/>
            <person name="Zeng Q."/>
            <person name="Zolan M.E."/>
            <person name="Pukkila P.J."/>
        </authorList>
    </citation>
    <scope>NUCLEOTIDE SEQUENCE [LARGE SCALE GENOMIC DNA]</scope>
    <source>
        <strain evidence="3">Okayama-7 / 130 / ATCC MYA-4618 / FGSC 9003</strain>
    </source>
</reference>
<dbReference type="RefSeq" id="XP_001829054.1">
    <property type="nucleotide sequence ID" value="XM_001829002.1"/>
</dbReference>
<name>A8N2L7_COPC7</name>
<dbReference type="InParanoid" id="A8N2L7"/>
<evidence type="ECO:0000256" key="1">
    <source>
        <dbReference type="SAM" id="MobiDB-lite"/>
    </source>
</evidence>
<dbReference type="GeneID" id="6005480"/>
<feature type="region of interest" description="Disordered" evidence="1">
    <location>
        <begin position="146"/>
        <end position="166"/>
    </location>
</feature>
<accession>A8N2L7</accession>
<evidence type="ECO:0000313" key="2">
    <source>
        <dbReference type="EMBL" id="EAU92689.1"/>
    </source>
</evidence>
<proteinExistence type="predicted"/>
<organism evidence="2 3">
    <name type="scientific">Coprinopsis cinerea (strain Okayama-7 / 130 / ATCC MYA-4618 / FGSC 9003)</name>
    <name type="common">Inky cap fungus</name>
    <name type="synonym">Hormographiella aspergillata</name>
    <dbReference type="NCBI Taxonomy" id="240176"/>
    <lineage>
        <taxon>Eukaryota</taxon>
        <taxon>Fungi</taxon>
        <taxon>Dikarya</taxon>
        <taxon>Basidiomycota</taxon>
        <taxon>Agaricomycotina</taxon>
        <taxon>Agaricomycetes</taxon>
        <taxon>Agaricomycetidae</taxon>
        <taxon>Agaricales</taxon>
        <taxon>Agaricineae</taxon>
        <taxon>Psathyrellaceae</taxon>
        <taxon>Coprinopsis</taxon>
    </lineage>
</organism>
<dbReference type="OMA" id="KGPQAWE"/>
<sequence length="214" mass="22963">MSSPQIHQLLGASPSSAPLVNFLSELSGGSAPIPEVKAYSDAVYFNYYPLGISLLFSPNAGYKPRTGLKYEQLELSRLALDSIDVYNTAKIRDTSKPGSSRPSEIAFATYKALPLEFDLATNINDKDGNAISRPARITITEESTGKDFVGTLGEPDRKGGGAGPSSGSIGIWCEWSADGIMVEFGGDEARGPQAWERGKDAIWRVVTVFAPKRA</sequence>
<dbReference type="eggNOG" id="ENOG502SBXQ">
    <property type="taxonomic scope" value="Eukaryota"/>
</dbReference>
<dbReference type="OrthoDB" id="2224399at2759"/>
<keyword evidence="3" id="KW-1185">Reference proteome</keyword>
<protein>
    <submittedName>
        <fullName evidence="2">Uncharacterized protein</fullName>
    </submittedName>
</protein>
<dbReference type="VEuPathDB" id="FungiDB:CC1G_01734"/>
<comment type="caution">
    <text evidence="2">The sequence shown here is derived from an EMBL/GenBank/DDBJ whole genome shotgun (WGS) entry which is preliminary data.</text>
</comment>